<dbReference type="OrthoDB" id="5112943at2"/>
<evidence type="ECO:0000313" key="1">
    <source>
        <dbReference type="EMBL" id="BBH50228.1"/>
    </source>
</evidence>
<dbReference type="GeneID" id="88848942"/>
<proteinExistence type="predicted"/>
<name>A0A3G9JXS3_9ACTN</name>
<dbReference type="RefSeq" id="WP_126421876.1">
    <property type="nucleotide sequence ID" value="NZ_AP019367.1"/>
</dbReference>
<accession>A0A3G9JXS3</accession>
<sequence length="124" mass="13257">MSEQIENPVKAFGLHVAHVGINAASPEEAQQVADLFQALMGLEPNVTPVSVFAGTLVEVMSGCGRGEKGHIGFGVNDIAAAEKWFAARGFEINEDSRALNPDGSTKLVYFKRQIAGFAIHLCQD</sequence>
<reference evidence="2" key="1">
    <citation type="submission" date="2018-11" db="EMBL/GenBank/DDBJ databases">
        <title>Comparative genomics of Parolsenella catena and Libanicoccus massiliensis: Reclassification of Libanicoccus massiliensis as Parolsenella massiliensis comb. nov.</title>
        <authorList>
            <person name="Sakamoto M."/>
            <person name="Ikeyama N."/>
            <person name="Murakami T."/>
            <person name="Mori H."/>
            <person name="Yuki M."/>
            <person name="Ohkuma M."/>
        </authorList>
    </citation>
    <scope>NUCLEOTIDE SEQUENCE [LARGE SCALE GENOMIC DNA]</scope>
    <source>
        <strain evidence="2">JCM 31932</strain>
    </source>
</reference>
<evidence type="ECO:0008006" key="3">
    <source>
        <dbReference type="Google" id="ProtNLM"/>
    </source>
</evidence>
<dbReference type="EMBL" id="AP019367">
    <property type="protein sequence ID" value="BBH50228.1"/>
    <property type="molecule type" value="Genomic_DNA"/>
</dbReference>
<keyword evidence="2" id="KW-1185">Reference proteome</keyword>
<evidence type="ECO:0000313" key="2">
    <source>
        <dbReference type="Proteomes" id="UP000273154"/>
    </source>
</evidence>
<organism evidence="1 2">
    <name type="scientific">Parolsenella catena</name>
    <dbReference type="NCBI Taxonomy" id="2003188"/>
    <lineage>
        <taxon>Bacteria</taxon>
        <taxon>Bacillati</taxon>
        <taxon>Actinomycetota</taxon>
        <taxon>Coriobacteriia</taxon>
        <taxon>Coriobacteriales</taxon>
        <taxon>Atopobiaceae</taxon>
        <taxon>Parolsenella</taxon>
    </lineage>
</organism>
<dbReference type="AlphaFoldDB" id="A0A3G9JXS3"/>
<dbReference type="Proteomes" id="UP000273154">
    <property type="component" value="Chromosome"/>
</dbReference>
<dbReference type="CDD" id="cd06587">
    <property type="entry name" value="VOC"/>
    <property type="match status" value="1"/>
</dbReference>
<dbReference type="SUPFAM" id="SSF54593">
    <property type="entry name" value="Glyoxalase/Bleomycin resistance protein/Dihydroxybiphenyl dioxygenase"/>
    <property type="match status" value="1"/>
</dbReference>
<gene>
    <name evidence="1" type="ORF">Pcatena_08150</name>
</gene>
<protein>
    <recommendedName>
        <fullName evidence="3">2-dehydro-3-deoxyphosphogluconate aldolase</fullName>
    </recommendedName>
</protein>
<dbReference type="InterPro" id="IPR029068">
    <property type="entry name" value="Glyas_Bleomycin-R_OHBP_Dase"/>
</dbReference>
<dbReference type="KEGG" id="pcat:Pcatena_08150"/>